<gene>
    <name evidence="2" type="ORF">MsAg5_12850</name>
</gene>
<evidence type="ECO:0000313" key="2">
    <source>
        <dbReference type="EMBL" id="MDV0447397.1"/>
    </source>
</evidence>
<protein>
    <submittedName>
        <fullName evidence="2">Uncharacterized protein</fullName>
    </submittedName>
</protein>
<sequence>MNTNQQKSLIAAFLVLATVIFLLYAAFSSQLLLGIYFLIYPLMFIIFFVVLYYVVKKAVKDGMAESK</sequence>
<keyword evidence="1" id="KW-0812">Transmembrane</keyword>
<feature type="transmembrane region" description="Helical" evidence="1">
    <location>
        <begin position="33"/>
        <end position="55"/>
    </location>
</feature>
<dbReference type="EMBL" id="JAWDKD010000019">
    <property type="protein sequence ID" value="MDV0447397.1"/>
    <property type="molecule type" value="Genomic_DNA"/>
</dbReference>
<dbReference type="Proteomes" id="UP001271789">
    <property type="component" value="Unassembled WGS sequence"/>
</dbReference>
<dbReference type="RefSeq" id="WP_338099834.1">
    <property type="nucleotide sequence ID" value="NZ_JAWDKD010000019.1"/>
</dbReference>
<feature type="transmembrane region" description="Helical" evidence="1">
    <location>
        <begin position="9"/>
        <end position="27"/>
    </location>
</feature>
<reference evidence="2" key="1">
    <citation type="submission" date="2023-06" db="EMBL/GenBank/DDBJ databases">
        <title>Genome sequence of Methanosarcinaceae archaeon Ag5.</title>
        <authorList>
            <person name="Protasov E."/>
            <person name="Platt K."/>
            <person name="Poehlein A."/>
            <person name="Daniel R."/>
            <person name="Brune A."/>
        </authorList>
    </citation>
    <scope>NUCLEOTIDE SEQUENCE</scope>
    <source>
        <strain evidence="2">Ag5</strain>
    </source>
</reference>
<evidence type="ECO:0000313" key="3">
    <source>
        <dbReference type="Proteomes" id="UP001271789"/>
    </source>
</evidence>
<keyword evidence="1" id="KW-1133">Transmembrane helix</keyword>
<evidence type="ECO:0000256" key="1">
    <source>
        <dbReference type="SAM" id="Phobius"/>
    </source>
</evidence>
<accession>A0AAE4SDH9</accession>
<keyword evidence="1" id="KW-0472">Membrane</keyword>
<proteinExistence type="predicted"/>
<dbReference type="AlphaFoldDB" id="A0AAE4SDH9"/>
<name>A0AAE4SDH9_9EURY</name>
<organism evidence="2 3">
    <name type="scientific">Methanolapillus africanus</name>
    <dbReference type="NCBI Taxonomy" id="3028297"/>
    <lineage>
        <taxon>Archaea</taxon>
        <taxon>Methanobacteriati</taxon>
        <taxon>Methanobacteriota</taxon>
        <taxon>Stenosarchaea group</taxon>
        <taxon>Methanomicrobia</taxon>
        <taxon>Methanosarcinales</taxon>
        <taxon>Methanosarcinaceae</taxon>
        <taxon>Methanolapillus</taxon>
    </lineage>
</organism>
<keyword evidence="3" id="KW-1185">Reference proteome</keyword>
<comment type="caution">
    <text evidence="2">The sequence shown here is derived from an EMBL/GenBank/DDBJ whole genome shotgun (WGS) entry which is preliminary data.</text>
</comment>